<comment type="caution">
    <text evidence="3">The sequence shown here is derived from an EMBL/GenBank/DDBJ whole genome shotgun (WGS) entry which is preliminary data.</text>
</comment>
<organism evidence="3 4">
    <name type="scientific">Tribonema minus</name>
    <dbReference type="NCBI Taxonomy" id="303371"/>
    <lineage>
        <taxon>Eukaryota</taxon>
        <taxon>Sar</taxon>
        <taxon>Stramenopiles</taxon>
        <taxon>Ochrophyta</taxon>
        <taxon>PX clade</taxon>
        <taxon>Xanthophyceae</taxon>
        <taxon>Tribonematales</taxon>
        <taxon>Tribonemataceae</taxon>
        <taxon>Tribonema</taxon>
    </lineage>
</organism>
<evidence type="ECO:0000313" key="4">
    <source>
        <dbReference type="Proteomes" id="UP000664859"/>
    </source>
</evidence>
<reference evidence="3" key="1">
    <citation type="submission" date="2021-02" db="EMBL/GenBank/DDBJ databases">
        <title>First Annotated Genome of the Yellow-green Alga Tribonema minus.</title>
        <authorList>
            <person name="Mahan K.M."/>
        </authorList>
    </citation>
    <scope>NUCLEOTIDE SEQUENCE</scope>
    <source>
        <strain evidence="3">UTEX B ZZ1240</strain>
    </source>
</reference>
<feature type="domain" description="Serine aminopeptidase S33" evidence="2">
    <location>
        <begin position="46"/>
        <end position="322"/>
    </location>
</feature>
<dbReference type="InterPro" id="IPR051044">
    <property type="entry name" value="MAG_DAG_Lipase"/>
</dbReference>
<keyword evidence="3" id="KW-0378">Hydrolase</keyword>
<dbReference type="InterPro" id="IPR022742">
    <property type="entry name" value="Hydrolase_4"/>
</dbReference>
<dbReference type="InterPro" id="IPR029058">
    <property type="entry name" value="AB_hydrolase_fold"/>
</dbReference>
<dbReference type="PANTHER" id="PTHR11614">
    <property type="entry name" value="PHOSPHOLIPASE-RELATED"/>
    <property type="match status" value="1"/>
</dbReference>
<dbReference type="SUPFAM" id="SSF53474">
    <property type="entry name" value="alpha/beta-Hydrolases"/>
    <property type="match status" value="1"/>
</dbReference>
<dbReference type="EMBL" id="JAFCMP010000058">
    <property type="protein sequence ID" value="KAG5189013.1"/>
    <property type="molecule type" value="Genomic_DNA"/>
</dbReference>
<keyword evidence="1" id="KW-0812">Transmembrane</keyword>
<sequence>MGQASEWAEVEQLGIGEPGLAALAVRGSFCRDGVSIEYSIFDTPGAKRHVLLLTGWDESFLKYAEVIRRLVDAGCAVYAMDHRGQGLSGRETEDPQVTYSASFDDYAADAEHDLDIAAQLSRTVTYVASFDDYAADVEHFLDITAQLRRPVSVVAHSMGGLVACALAARDAARFDRLFVCAPMFHMRAGMPLWVAALLAKVGCWLGMGKSYAPGQGPISHLAPLTNKLTTNREKLEGMHISRARFPQLAKGGMSFAWVGAAVQAQTWFRANMHRVRNPTVLVHAEDDAFVFNSAFAAFFTAAPHCRKVMYAGTYHEVLMERDAPRKHALDAMVHHITADAPLPPESVTVELATLPPRKGASAAAGLTLVAVAAAAAAGWVVSQSGRGYFNRLWAL</sequence>
<evidence type="ECO:0000259" key="2">
    <source>
        <dbReference type="Pfam" id="PF12146"/>
    </source>
</evidence>
<feature type="transmembrane region" description="Helical" evidence="1">
    <location>
        <begin position="362"/>
        <end position="381"/>
    </location>
</feature>
<dbReference type="Gene3D" id="3.40.50.1820">
    <property type="entry name" value="alpha/beta hydrolase"/>
    <property type="match status" value="2"/>
</dbReference>
<evidence type="ECO:0000313" key="3">
    <source>
        <dbReference type="EMBL" id="KAG5189013.1"/>
    </source>
</evidence>
<protein>
    <submittedName>
        <fullName evidence="3">Alpha/beta hydrolase protein</fullName>
    </submittedName>
</protein>
<dbReference type="OrthoDB" id="2498029at2759"/>
<proteinExistence type="predicted"/>
<keyword evidence="1" id="KW-1133">Transmembrane helix</keyword>
<evidence type="ECO:0000256" key="1">
    <source>
        <dbReference type="SAM" id="Phobius"/>
    </source>
</evidence>
<dbReference type="GO" id="GO:0016787">
    <property type="term" value="F:hydrolase activity"/>
    <property type="evidence" value="ECO:0007669"/>
    <property type="project" value="UniProtKB-KW"/>
</dbReference>
<keyword evidence="4" id="KW-1185">Reference proteome</keyword>
<dbReference type="AlphaFoldDB" id="A0A835Z9M5"/>
<keyword evidence="1" id="KW-0472">Membrane</keyword>
<dbReference type="Proteomes" id="UP000664859">
    <property type="component" value="Unassembled WGS sequence"/>
</dbReference>
<gene>
    <name evidence="3" type="ORF">JKP88DRAFT_303199</name>
</gene>
<accession>A0A835Z9M5</accession>
<dbReference type="Pfam" id="PF12146">
    <property type="entry name" value="Hydrolase_4"/>
    <property type="match status" value="1"/>
</dbReference>
<name>A0A835Z9M5_9STRA</name>